<dbReference type="AlphaFoldDB" id="A0A2U1L470"/>
<dbReference type="CDD" id="cd03124">
    <property type="entry name" value="alpha_CA_prokaryotic_like"/>
    <property type="match status" value="1"/>
</dbReference>
<evidence type="ECO:0000256" key="2">
    <source>
        <dbReference type="ARBA" id="ARBA00012925"/>
    </source>
</evidence>
<evidence type="ECO:0000256" key="4">
    <source>
        <dbReference type="ARBA" id="ARBA00022729"/>
    </source>
</evidence>
<keyword evidence="3" id="KW-0479">Metal-binding</keyword>
<dbReference type="OrthoDB" id="429145at2759"/>
<organism evidence="11 12">
    <name type="scientific">Artemisia annua</name>
    <name type="common">Sweet wormwood</name>
    <dbReference type="NCBI Taxonomy" id="35608"/>
    <lineage>
        <taxon>Eukaryota</taxon>
        <taxon>Viridiplantae</taxon>
        <taxon>Streptophyta</taxon>
        <taxon>Embryophyta</taxon>
        <taxon>Tracheophyta</taxon>
        <taxon>Spermatophyta</taxon>
        <taxon>Magnoliopsida</taxon>
        <taxon>eudicotyledons</taxon>
        <taxon>Gunneridae</taxon>
        <taxon>Pentapetalae</taxon>
        <taxon>asterids</taxon>
        <taxon>campanulids</taxon>
        <taxon>Asterales</taxon>
        <taxon>Asteraceae</taxon>
        <taxon>Asteroideae</taxon>
        <taxon>Anthemideae</taxon>
        <taxon>Artemisiinae</taxon>
        <taxon>Artemisia</taxon>
    </lineage>
</organism>
<dbReference type="InterPro" id="IPR041891">
    <property type="entry name" value="Alpha_CA_prokaryot-like"/>
</dbReference>
<dbReference type="EMBL" id="PKPP01011653">
    <property type="protein sequence ID" value="PWA43754.1"/>
    <property type="molecule type" value="Genomic_DNA"/>
</dbReference>
<dbReference type="SMART" id="SM01057">
    <property type="entry name" value="Carb_anhydrase"/>
    <property type="match status" value="1"/>
</dbReference>
<dbReference type="InterPro" id="IPR023561">
    <property type="entry name" value="Carbonic_anhydrase_a-class"/>
</dbReference>
<keyword evidence="5" id="KW-0862">Zinc</keyword>
<evidence type="ECO:0000313" key="11">
    <source>
        <dbReference type="EMBL" id="PWA43754.1"/>
    </source>
</evidence>
<sequence>MDNKSLRFSSILVALFIIFCVPFATSQEVEDEHEFTYDVNSPNGPHHWGEIHPEWSMCNQGDLQSPIDLTHKRVQTTSHLGRLDRDYKPANSTLVNRGHDMMLRWIGGAGLMHINGTEYQLNQLHWHTPTEHTINGRRFNLELHLVHQSTDGKIAVVGIMYKIGRPDSLLSLMEPYFKALASTEDVEKSVGVIDPRKIKVGSRKYYRYIGSLTTPPCTQNVIWTIVNKVRTVSREQLYAIRDAVHDEAEANARPIQALNNRWLKLYRPDDQQNN</sequence>
<comment type="caution">
    <text evidence="11">The sequence shown here is derived from an EMBL/GenBank/DDBJ whole genome shotgun (WGS) entry which is preliminary data.</text>
</comment>
<evidence type="ECO:0000256" key="3">
    <source>
        <dbReference type="ARBA" id="ARBA00022723"/>
    </source>
</evidence>
<dbReference type="Pfam" id="PF00194">
    <property type="entry name" value="Carb_anhydrase"/>
    <property type="match status" value="1"/>
</dbReference>
<dbReference type="PROSITE" id="PS51144">
    <property type="entry name" value="ALPHA_CA_2"/>
    <property type="match status" value="1"/>
</dbReference>
<dbReference type="Proteomes" id="UP000245207">
    <property type="component" value="Unassembled WGS sequence"/>
</dbReference>
<dbReference type="GO" id="GO:0008270">
    <property type="term" value="F:zinc ion binding"/>
    <property type="evidence" value="ECO:0007669"/>
    <property type="project" value="InterPro"/>
</dbReference>
<evidence type="ECO:0000256" key="9">
    <source>
        <dbReference type="SAM" id="SignalP"/>
    </source>
</evidence>
<dbReference type="InterPro" id="IPR001148">
    <property type="entry name" value="CA_dom"/>
</dbReference>
<evidence type="ECO:0000256" key="8">
    <source>
        <dbReference type="ARBA" id="ARBA00048348"/>
    </source>
</evidence>
<comment type="cofactor">
    <cofactor evidence="1">
        <name>Zn(2+)</name>
        <dbReference type="ChEBI" id="CHEBI:29105"/>
    </cofactor>
</comment>
<dbReference type="InterPro" id="IPR036398">
    <property type="entry name" value="CA_dom_sf"/>
</dbReference>
<feature type="domain" description="Alpha-carbonic anhydrase" evidence="10">
    <location>
        <begin position="33"/>
        <end position="267"/>
    </location>
</feature>
<accession>A0A2U1L470</accession>
<dbReference type="STRING" id="35608.A0A2U1L470"/>
<dbReference type="FunFam" id="3.10.200.10:FF:000007">
    <property type="entry name" value="Alpha carbonic anhydrase 3"/>
    <property type="match status" value="1"/>
</dbReference>
<comment type="catalytic activity">
    <reaction evidence="8">
        <text>hydrogencarbonate + H(+) = CO2 + H2O</text>
        <dbReference type="Rhea" id="RHEA:10748"/>
        <dbReference type="ChEBI" id="CHEBI:15377"/>
        <dbReference type="ChEBI" id="CHEBI:15378"/>
        <dbReference type="ChEBI" id="CHEBI:16526"/>
        <dbReference type="ChEBI" id="CHEBI:17544"/>
        <dbReference type="EC" id="4.2.1.1"/>
    </reaction>
</comment>
<evidence type="ECO:0000256" key="7">
    <source>
        <dbReference type="ARBA" id="ARBA00023239"/>
    </source>
</evidence>
<protein>
    <recommendedName>
        <fullName evidence="2">carbonic anhydrase</fullName>
        <ecNumber evidence="2">4.2.1.1</ecNumber>
    </recommendedName>
</protein>
<evidence type="ECO:0000256" key="6">
    <source>
        <dbReference type="ARBA" id="ARBA00023180"/>
    </source>
</evidence>
<dbReference type="GO" id="GO:0004089">
    <property type="term" value="F:carbonate dehydratase activity"/>
    <property type="evidence" value="ECO:0007669"/>
    <property type="project" value="UniProtKB-EC"/>
</dbReference>
<name>A0A2U1L470_ARTAN</name>
<evidence type="ECO:0000313" key="12">
    <source>
        <dbReference type="Proteomes" id="UP000245207"/>
    </source>
</evidence>
<evidence type="ECO:0000256" key="5">
    <source>
        <dbReference type="ARBA" id="ARBA00022833"/>
    </source>
</evidence>
<dbReference type="EC" id="4.2.1.1" evidence="2"/>
<keyword evidence="6" id="KW-0325">Glycoprotein</keyword>
<dbReference type="GO" id="GO:0006730">
    <property type="term" value="P:one-carbon metabolic process"/>
    <property type="evidence" value="ECO:0007669"/>
    <property type="project" value="TreeGrafter"/>
</dbReference>
<dbReference type="PANTHER" id="PTHR18952">
    <property type="entry name" value="CARBONIC ANHYDRASE"/>
    <property type="match status" value="1"/>
</dbReference>
<evidence type="ECO:0000259" key="10">
    <source>
        <dbReference type="PROSITE" id="PS51144"/>
    </source>
</evidence>
<keyword evidence="4 9" id="KW-0732">Signal</keyword>
<keyword evidence="12" id="KW-1185">Reference proteome</keyword>
<gene>
    <name evidence="11" type="ORF">CTI12_AA532610</name>
</gene>
<dbReference type="Gene3D" id="3.10.200.10">
    <property type="entry name" value="Alpha carbonic anhydrase"/>
    <property type="match status" value="1"/>
</dbReference>
<feature type="signal peptide" evidence="9">
    <location>
        <begin position="1"/>
        <end position="26"/>
    </location>
</feature>
<reference evidence="11 12" key="1">
    <citation type="journal article" date="2018" name="Mol. Plant">
        <title>The genome of Artemisia annua provides insight into the evolution of Asteraceae family and artemisinin biosynthesis.</title>
        <authorList>
            <person name="Shen Q."/>
            <person name="Zhang L."/>
            <person name="Liao Z."/>
            <person name="Wang S."/>
            <person name="Yan T."/>
            <person name="Shi P."/>
            <person name="Liu M."/>
            <person name="Fu X."/>
            <person name="Pan Q."/>
            <person name="Wang Y."/>
            <person name="Lv Z."/>
            <person name="Lu X."/>
            <person name="Zhang F."/>
            <person name="Jiang W."/>
            <person name="Ma Y."/>
            <person name="Chen M."/>
            <person name="Hao X."/>
            <person name="Li L."/>
            <person name="Tang Y."/>
            <person name="Lv G."/>
            <person name="Zhou Y."/>
            <person name="Sun X."/>
            <person name="Brodelius P.E."/>
            <person name="Rose J.K.C."/>
            <person name="Tang K."/>
        </authorList>
    </citation>
    <scope>NUCLEOTIDE SEQUENCE [LARGE SCALE GENOMIC DNA]</scope>
    <source>
        <strain evidence="12">cv. Huhao1</strain>
        <tissue evidence="11">Leaf</tissue>
    </source>
</reference>
<proteinExistence type="predicted"/>
<keyword evidence="7" id="KW-0456">Lyase</keyword>
<evidence type="ECO:0000256" key="1">
    <source>
        <dbReference type="ARBA" id="ARBA00001947"/>
    </source>
</evidence>
<feature type="chain" id="PRO_5015500902" description="carbonic anhydrase" evidence="9">
    <location>
        <begin position="27"/>
        <end position="274"/>
    </location>
</feature>
<dbReference type="PANTHER" id="PTHR18952:SF208">
    <property type="entry name" value="CARBONIC ANHYDRASE XA-RELATED"/>
    <property type="match status" value="1"/>
</dbReference>
<dbReference type="SUPFAM" id="SSF51069">
    <property type="entry name" value="Carbonic anhydrase"/>
    <property type="match status" value="1"/>
</dbReference>